<comment type="subcellular location">
    <subcellularLocation>
        <location evidence="1">Cell projection</location>
        <location evidence="1">Cilium</location>
    </subcellularLocation>
    <subcellularLocation>
        <location evidence="2">Cytoplasm</location>
    </subcellularLocation>
</comment>
<evidence type="ECO:0000313" key="9">
    <source>
        <dbReference type="Proteomes" id="UP000031623"/>
    </source>
</evidence>
<evidence type="ECO:0000313" key="8">
    <source>
        <dbReference type="EMBL" id="BAP57192.1"/>
    </source>
</evidence>
<dbReference type="NCBIfam" id="NF012200">
    <property type="entry name" value="choice_anch_D"/>
    <property type="match status" value="4"/>
</dbReference>
<dbReference type="EMBL" id="AP014633">
    <property type="protein sequence ID" value="BAP57192.1"/>
    <property type="molecule type" value="Genomic_DNA"/>
</dbReference>
<evidence type="ECO:0000259" key="7">
    <source>
        <dbReference type="Pfam" id="PF22544"/>
    </source>
</evidence>
<feature type="domain" description="HYDIN/VesB/CFA65-like Ig-like" evidence="7">
    <location>
        <begin position="695"/>
        <end position="782"/>
    </location>
</feature>
<dbReference type="SMART" id="SM00706">
    <property type="entry name" value="TECPR"/>
    <property type="match status" value="5"/>
</dbReference>
<dbReference type="HOGENOM" id="CLU_235536_0_0_6"/>
<dbReference type="Gene3D" id="2.60.40.10">
    <property type="entry name" value="Immunoglobulins"/>
    <property type="match status" value="4"/>
</dbReference>
<evidence type="ECO:0000256" key="6">
    <source>
        <dbReference type="SAM" id="MobiDB-lite"/>
    </source>
</evidence>
<evidence type="ECO:0000256" key="1">
    <source>
        <dbReference type="ARBA" id="ARBA00004138"/>
    </source>
</evidence>
<gene>
    <name evidence="8" type="ORF">THII_2895</name>
</gene>
<dbReference type="OrthoDB" id="5626576at2"/>
<sequence length="1914" mass="204259">MNSGTVYPFSGVWGSSSRNLFAVGDGGTLFHYDGQTWSAMNSGTSLSLKAIWGSSSNDVFVVGDQGTILHYNGKDWSILNSGISTSIHSIWGSSSRDVFALADGGVILHYDGSSWKTMDSGTALPLSRIWGSSSSDVFAVGGGGILLHYDGSNWTPMEAGANYYLNDVWGSSSRDVFVVGNGDTILHYDGSLWNTMKRGDYVYLNDIWGTSSQDVFAIGNSNQVFHYDGNKWTTMNSGSPFYLKGIWGTSSSEVFAVGGRVGEGEIIQYDGNNWTGMDSGTTSNLNGIGGNSSSEVFTVGDNGTILRYDGSRWKPMTSGTSAKLTSIWSNSSREVFAVGDSGTILQYNGSRWATMNSRISANLSRVWGNAGNDVFAVGDKGTILHYDGQTWTAMDSGGTEARLTGVWGNSNVDVFASNWDGLILHYDGNRWTEMTEMPALLNGLWISPEGDAFAVGDAILYCANCQLGNSAIKVDPKLHNFWNIALGEINSQTFTISNTGSDKVQLKPLALTNATEFSLSNDTCSNAPIAPASTCQVDVNFQPQSVGTKITKLTLPSQTETLQIPIGGTGCSITFQQVFNPYPKSPNFGTVWVGNSMILNQTVNLTAIQGCGEELYIDKIEVVGEHAAEFSLREMTCDYSKAGIQSYSNCQFNIVFTPTSAGDKQAELTFKFLNHEDLPAPPLTIHASGHTQSRLGVSPKSHDFEKTNLGEITSQTFNVFNTGNIDAQLTQLALTDITEFSLNNDTCSNKPLAPTKTCQVSVNFQPQTEGIKSTKLTLPSTTETLQVPISGIGCSDTPQSDTPKQFFSYPEPNFGVTLVGDSLTLNQTVGFTAIQGCDEQLQIESIGVMGKNATEFNVKKGWCYNSNWGGKEYYSYCGFTTTFTPTSPGEKQAELIIKLSHAELPGHVIPLRAKAVTSGQARVELTPKEYDFGTILLNHNLAKLQYFIFKNTGELSLKMGNIVLVEEQPTEWWGWRNWWWCTNYDILTPGAQCDVEVQFSPTSAGQKQARLTVTAGNLTEKALLKGIAEEPKDCSDANITVKSAQSGRWDTPATWSTSKVPTATDVVRINQGHTVTGQAFAQVRTLCIQEGGVLESADEMGTPLQIQATDYLENKSVIRGKNGANQTKPTCSNWEIGTAGCAQPGANVTLKVAVINRGDWWWWRNESGGPILNTGKIIAGKGGDGSQYGAPGGVVNILGNNVTNTNLIQAGDGGSILGTDNGEGGQGGFTEISSRLGGYGHLYNQNSAKILSGNGGNCNNPQSQQTGGRGGNVVLISSYIYNQGGITKAGTGGKECTINGKDGDLITDPNVISLAGAATQVSGGNIAIYGGNDWTLDLSNLTGTVVEATGDITLAVGKDGLIDFRNSTGKILKANGEVQIFANNILLDPKKTVLDYIEAKNVVLGPSRLLRNVSLTGPGKLFGKPGDTLPIQLILANNGPEDDSYLVTATDSTGQNLGQLPQPVPVKGLETVNVEINTVVPATNPIILTATSQADPKTVATAAVFVEPAPVTTDNSIPNPNEPGSTQPDGSIKPSEPGTEGTGTVINPNEPSSGETGSNPNPEPPVVNPDAMVVVTPSLNTCPSTFGAIIDWMCLNHGQVLTDATLESNAKVAGGQLAGTIDNQGFVSQVTIQPDTILTGGKLSGYIVNQGTLRDFEFVGAQVVGGTLAGQVVNNSFMGGVFKDVHLAADTHLLGGYLQGEIQGDPAAPALLEDLTIQSGSHLAYVKIGKNVTWSAEVVFEDNVQFVEPTTYCNPTRLADIVPLLPRLDTMVLGKSIEVCSQFGGGLATDGKLFQQQLTVTRADLVEVMGRIAPDLRQVSQVVEWVLSAAYRAVETESPLYFMVDTQGKVLPWDGDVSDLVAFKEQVTLESVQSIRLYRGKFPAKGKLEIQFGYRLADGTVVLNAQPLEVMVLE</sequence>
<dbReference type="Proteomes" id="UP000031623">
    <property type="component" value="Chromosome"/>
</dbReference>
<protein>
    <submittedName>
        <fullName evidence="8">Glucosyltransferase-I</fullName>
    </submittedName>
</protein>
<keyword evidence="8" id="KW-0808">Transferase</keyword>
<organism evidence="8 9">
    <name type="scientific">Thioploca ingrica</name>
    <dbReference type="NCBI Taxonomy" id="40754"/>
    <lineage>
        <taxon>Bacteria</taxon>
        <taxon>Pseudomonadati</taxon>
        <taxon>Pseudomonadota</taxon>
        <taxon>Gammaproteobacteria</taxon>
        <taxon>Thiotrichales</taxon>
        <taxon>Thiotrichaceae</taxon>
        <taxon>Thioploca</taxon>
    </lineage>
</organism>
<evidence type="ECO:0000256" key="3">
    <source>
        <dbReference type="ARBA" id="ARBA00022490"/>
    </source>
</evidence>
<proteinExistence type="predicted"/>
<dbReference type="GO" id="GO:0016740">
    <property type="term" value="F:transferase activity"/>
    <property type="evidence" value="ECO:0007669"/>
    <property type="project" value="UniProtKB-KW"/>
</dbReference>
<dbReference type="KEGG" id="tig:THII_2895"/>
<keyword evidence="5" id="KW-0966">Cell projection</keyword>
<name>A0A090AMH6_9GAMM</name>
<accession>A0A090AMH6</accession>
<dbReference type="SUPFAM" id="SSF89372">
    <property type="entry name" value="Fucose-specific lectin"/>
    <property type="match status" value="1"/>
</dbReference>
<feature type="region of interest" description="Disordered" evidence="6">
    <location>
        <begin position="1510"/>
        <end position="1569"/>
    </location>
</feature>
<evidence type="ECO:0000256" key="2">
    <source>
        <dbReference type="ARBA" id="ARBA00004496"/>
    </source>
</evidence>
<keyword evidence="9" id="KW-1185">Reference proteome</keyword>
<dbReference type="InterPro" id="IPR053879">
    <property type="entry name" value="HYDIN_VesB_CFA65-like_Ig"/>
</dbReference>
<feature type="compositionally biased region" description="Polar residues" evidence="6">
    <location>
        <begin position="1512"/>
        <end position="1529"/>
    </location>
</feature>
<keyword evidence="3" id="KW-0963">Cytoplasm</keyword>
<dbReference type="InterPro" id="IPR006624">
    <property type="entry name" value="Beta-propeller_rpt_TECPR"/>
</dbReference>
<reference evidence="8 9" key="1">
    <citation type="journal article" date="2014" name="ISME J.">
        <title>Ecophysiology of Thioploca ingrica as revealed by the complete genome sequence supplemented with proteomic evidence.</title>
        <authorList>
            <person name="Kojima H."/>
            <person name="Ogura Y."/>
            <person name="Yamamoto N."/>
            <person name="Togashi T."/>
            <person name="Mori H."/>
            <person name="Watanabe T."/>
            <person name="Nemoto F."/>
            <person name="Kurokawa K."/>
            <person name="Hayashi T."/>
            <person name="Fukui M."/>
        </authorList>
    </citation>
    <scope>NUCLEOTIDE SEQUENCE [LARGE SCALE GENOMIC DNA]</scope>
</reference>
<dbReference type="GO" id="GO:0005737">
    <property type="term" value="C:cytoplasm"/>
    <property type="evidence" value="ECO:0007669"/>
    <property type="project" value="UniProtKB-SubCell"/>
</dbReference>
<dbReference type="STRING" id="40754.THII_2895"/>
<keyword evidence="4" id="KW-0969">Cilium</keyword>
<feature type="domain" description="HYDIN/VesB/CFA65-like Ig-like" evidence="7">
    <location>
        <begin position="472"/>
        <end position="559"/>
    </location>
</feature>
<dbReference type="PANTHER" id="PTHR45912">
    <property type="entry name" value="CILIA- AND FLAGELLA-ASSOCIATED PROTEIN 47"/>
    <property type="match status" value="1"/>
</dbReference>
<evidence type="ECO:0000256" key="5">
    <source>
        <dbReference type="ARBA" id="ARBA00023273"/>
    </source>
</evidence>
<dbReference type="Pfam" id="PF22544">
    <property type="entry name" value="HYDIN_VesB_CFA65-like_Ig"/>
    <property type="match status" value="2"/>
</dbReference>
<feature type="compositionally biased region" description="Polar residues" evidence="6">
    <location>
        <begin position="1542"/>
        <end position="1558"/>
    </location>
</feature>
<dbReference type="PANTHER" id="PTHR45912:SF3">
    <property type="entry name" value="CILIA- AND FLAGELLA-ASSOCIATED PROTEIN 47"/>
    <property type="match status" value="1"/>
</dbReference>
<dbReference type="InterPro" id="IPR013783">
    <property type="entry name" value="Ig-like_fold"/>
</dbReference>
<evidence type="ECO:0000256" key="4">
    <source>
        <dbReference type="ARBA" id="ARBA00023069"/>
    </source>
</evidence>